<dbReference type="PANTHER" id="PTHR23041:SF78">
    <property type="entry name" value="E3 UBIQUITIN-PROTEIN LIGASE RNF4"/>
    <property type="match status" value="1"/>
</dbReference>
<feature type="compositionally biased region" description="Polar residues" evidence="5">
    <location>
        <begin position="132"/>
        <end position="147"/>
    </location>
</feature>
<evidence type="ECO:0000256" key="2">
    <source>
        <dbReference type="ARBA" id="ARBA00022771"/>
    </source>
</evidence>
<reference evidence="7 8" key="1">
    <citation type="submission" date="2023-08" db="EMBL/GenBank/DDBJ databases">
        <title>Black Yeasts Isolated from many extreme environments.</title>
        <authorList>
            <person name="Coleine C."/>
            <person name="Stajich J.E."/>
            <person name="Selbmann L."/>
        </authorList>
    </citation>
    <scope>NUCLEOTIDE SEQUENCE [LARGE SCALE GENOMIC DNA]</scope>
    <source>
        <strain evidence="7 8">CCFEE 5792</strain>
    </source>
</reference>
<dbReference type="InterPro" id="IPR017907">
    <property type="entry name" value="Znf_RING_CS"/>
</dbReference>
<dbReference type="GO" id="GO:0008270">
    <property type="term" value="F:zinc ion binding"/>
    <property type="evidence" value="ECO:0007669"/>
    <property type="project" value="UniProtKB-KW"/>
</dbReference>
<gene>
    <name evidence="7" type="ORF">LTR84_010471</name>
</gene>
<organism evidence="7 8">
    <name type="scientific">Exophiala bonariae</name>
    <dbReference type="NCBI Taxonomy" id="1690606"/>
    <lineage>
        <taxon>Eukaryota</taxon>
        <taxon>Fungi</taxon>
        <taxon>Dikarya</taxon>
        <taxon>Ascomycota</taxon>
        <taxon>Pezizomycotina</taxon>
        <taxon>Eurotiomycetes</taxon>
        <taxon>Chaetothyriomycetidae</taxon>
        <taxon>Chaetothyriales</taxon>
        <taxon>Herpotrichiellaceae</taxon>
        <taxon>Exophiala</taxon>
    </lineage>
</organism>
<dbReference type="AlphaFoldDB" id="A0AAV9MT89"/>
<dbReference type="Gene3D" id="3.30.40.10">
    <property type="entry name" value="Zinc/RING finger domain, C3HC4 (zinc finger)"/>
    <property type="match status" value="1"/>
</dbReference>
<dbReference type="InterPro" id="IPR047134">
    <property type="entry name" value="RNF4"/>
</dbReference>
<dbReference type="PANTHER" id="PTHR23041">
    <property type="entry name" value="RING FINGER DOMAIN-CONTAINING"/>
    <property type="match status" value="1"/>
</dbReference>
<dbReference type="InterPro" id="IPR013083">
    <property type="entry name" value="Znf_RING/FYVE/PHD"/>
</dbReference>
<feature type="compositionally biased region" description="Basic residues" evidence="5">
    <location>
        <begin position="426"/>
        <end position="435"/>
    </location>
</feature>
<dbReference type="PROSITE" id="PS50089">
    <property type="entry name" value="ZF_RING_2"/>
    <property type="match status" value="1"/>
</dbReference>
<evidence type="ECO:0000256" key="3">
    <source>
        <dbReference type="ARBA" id="ARBA00022833"/>
    </source>
</evidence>
<evidence type="ECO:0000259" key="6">
    <source>
        <dbReference type="PROSITE" id="PS50089"/>
    </source>
</evidence>
<dbReference type="Pfam" id="PF13445">
    <property type="entry name" value="zf-RING_UBOX"/>
    <property type="match status" value="1"/>
</dbReference>
<dbReference type="InterPro" id="IPR001841">
    <property type="entry name" value="Znf_RING"/>
</dbReference>
<evidence type="ECO:0000256" key="1">
    <source>
        <dbReference type="ARBA" id="ARBA00022723"/>
    </source>
</evidence>
<keyword evidence="2 4" id="KW-0863">Zinc-finger</keyword>
<sequence>MSSPSVSLGESLFLSPASGSDSEGTPSPRITGAGPVLSPPPIQHSEPLRPGHGSRPGHPPRLPSPRLFRDFFSTMNDTAPRRQVTLPPANYSESIQDVNRALQSANRALQNAQEAFQTGRSRPDRQSLVDLTGSSPPNNSSEVNFLSETVHPQDPHPHRQQGLVPPFYSLFTRSQGARGTDRNDSQRILTHTEVRRLQEEEAILRQRENHNNWERTQARTQERRARNQSNQEQSTMSRPSSSSSSSQASSRPRSLNSKATDPAIESVDLTEVDDNAGLSAVLAKQRQDAILAQNPGSESGRTTLTAYKCPVCMETPTDATSTVCGHVFCHRCIIDTLNWSMEQRRGETPPSRKLRGVCPVCRKPLDLIDSGPRKNLVPLELKFMVVTKRKRVESEPDEKGKGKQKSVEVENLSSDDDDDDYEQTRKRSKKNIRAGKARERESTEDALWGEFMQD</sequence>
<proteinExistence type="predicted"/>
<keyword evidence="3" id="KW-0862">Zinc</keyword>
<evidence type="ECO:0000313" key="7">
    <source>
        <dbReference type="EMBL" id="KAK5044815.1"/>
    </source>
</evidence>
<comment type="caution">
    <text evidence="7">The sequence shown here is derived from an EMBL/GenBank/DDBJ whole genome shotgun (WGS) entry which is preliminary data.</text>
</comment>
<feature type="domain" description="RING-type" evidence="6">
    <location>
        <begin position="309"/>
        <end position="362"/>
    </location>
</feature>
<dbReference type="SUPFAM" id="SSF57850">
    <property type="entry name" value="RING/U-box"/>
    <property type="match status" value="1"/>
</dbReference>
<feature type="region of interest" description="Disordered" evidence="5">
    <location>
        <begin position="112"/>
        <end position="164"/>
    </location>
</feature>
<feature type="region of interest" description="Disordered" evidence="5">
    <location>
        <begin position="174"/>
        <end position="193"/>
    </location>
</feature>
<dbReference type="EMBL" id="JAVRRD010000043">
    <property type="protein sequence ID" value="KAK5044815.1"/>
    <property type="molecule type" value="Genomic_DNA"/>
</dbReference>
<evidence type="ECO:0000256" key="4">
    <source>
        <dbReference type="PROSITE-ProRule" id="PRU00175"/>
    </source>
</evidence>
<feature type="compositionally biased region" description="Basic and acidic residues" evidence="5">
    <location>
        <begin position="392"/>
        <end position="408"/>
    </location>
</feature>
<accession>A0AAV9MT89</accession>
<feature type="compositionally biased region" description="Low complexity" evidence="5">
    <location>
        <begin position="234"/>
        <end position="257"/>
    </location>
</feature>
<dbReference type="GeneID" id="89978629"/>
<name>A0AAV9MT89_9EURO</name>
<feature type="compositionally biased region" description="Basic and acidic residues" evidence="5">
    <location>
        <begin position="179"/>
        <end position="193"/>
    </location>
</feature>
<feature type="region of interest" description="Disordered" evidence="5">
    <location>
        <begin position="1"/>
        <end position="69"/>
    </location>
</feature>
<keyword evidence="8" id="KW-1185">Reference proteome</keyword>
<protein>
    <recommendedName>
        <fullName evidence="6">RING-type domain-containing protein</fullName>
    </recommendedName>
</protein>
<feature type="region of interest" description="Disordered" evidence="5">
    <location>
        <begin position="206"/>
        <end position="268"/>
    </location>
</feature>
<feature type="region of interest" description="Disordered" evidence="5">
    <location>
        <begin position="390"/>
        <end position="454"/>
    </location>
</feature>
<keyword evidence="1" id="KW-0479">Metal-binding</keyword>
<dbReference type="RefSeq" id="XP_064700466.1">
    <property type="nucleotide sequence ID" value="XM_064854008.1"/>
</dbReference>
<dbReference type="InterPro" id="IPR027370">
    <property type="entry name" value="Znf-RING_euk"/>
</dbReference>
<evidence type="ECO:0000313" key="8">
    <source>
        <dbReference type="Proteomes" id="UP001358417"/>
    </source>
</evidence>
<dbReference type="PROSITE" id="PS00518">
    <property type="entry name" value="ZF_RING_1"/>
    <property type="match status" value="1"/>
</dbReference>
<dbReference type="SMART" id="SM00184">
    <property type="entry name" value="RING"/>
    <property type="match status" value="1"/>
</dbReference>
<dbReference type="Proteomes" id="UP001358417">
    <property type="component" value="Unassembled WGS sequence"/>
</dbReference>
<evidence type="ECO:0000256" key="5">
    <source>
        <dbReference type="SAM" id="MobiDB-lite"/>
    </source>
</evidence>
<feature type="compositionally biased region" description="Basic and acidic residues" evidence="5">
    <location>
        <begin position="206"/>
        <end position="225"/>
    </location>
</feature>